<comment type="caution">
    <text evidence="2">The sequence shown here is derived from an EMBL/GenBank/DDBJ whole genome shotgun (WGS) entry which is preliminary data.</text>
</comment>
<evidence type="ECO:0000313" key="3">
    <source>
        <dbReference type="Proteomes" id="UP001595912"/>
    </source>
</evidence>
<dbReference type="Proteomes" id="UP001595912">
    <property type="component" value="Unassembled WGS sequence"/>
</dbReference>
<feature type="compositionally biased region" description="Acidic residues" evidence="1">
    <location>
        <begin position="147"/>
        <end position="179"/>
    </location>
</feature>
<protein>
    <recommendedName>
        <fullName evidence="4">MarR family transcriptional regulator</fullName>
    </recommendedName>
</protein>
<dbReference type="SUPFAM" id="SSF46785">
    <property type="entry name" value="Winged helix' DNA-binding domain"/>
    <property type="match status" value="1"/>
</dbReference>
<name>A0ABV9WG03_9ACTN</name>
<feature type="compositionally biased region" description="Low complexity" evidence="1">
    <location>
        <begin position="188"/>
        <end position="197"/>
    </location>
</feature>
<dbReference type="InterPro" id="IPR036390">
    <property type="entry name" value="WH_DNA-bd_sf"/>
</dbReference>
<dbReference type="RefSeq" id="WP_380127838.1">
    <property type="nucleotide sequence ID" value="NZ_JBHSIU010000116.1"/>
</dbReference>
<feature type="region of interest" description="Disordered" evidence="1">
    <location>
        <begin position="1"/>
        <end position="29"/>
    </location>
</feature>
<feature type="region of interest" description="Disordered" evidence="1">
    <location>
        <begin position="88"/>
        <end position="273"/>
    </location>
</feature>
<evidence type="ECO:0008006" key="4">
    <source>
        <dbReference type="Google" id="ProtNLM"/>
    </source>
</evidence>
<evidence type="ECO:0000256" key="1">
    <source>
        <dbReference type="SAM" id="MobiDB-lite"/>
    </source>
</evidence>
<reference evidence="3" key="1">
    <citation type="journal article" date="2019" name="Int. J. Syst. Evol. Microbiol.">
        <title>The Global Catalogue of Microorganisms (GCM) 10K type strain sequencing project: providing services to taxonomists for standard genome sequencing and annotation.</title>
        <authorList>
            <consortium name="The Broad Institute Genomics Platform"/>
            <consortium name="The Broad Institute Genome Sequencing Center for Infectious Disease"/>
            <person name="Wu L."/>
            <person name="Ma J."/>
        </authorList>
    </citation>
    <scope>NUCLEOTIDE SEQUENCE [LARGE SCALE GENOMIC DNA]</scope>
    <source>
        <strain evidence="3">CGMCC 4.7152</strain>
    </source>
</reference>
<sequence>MSSATSTDRAASGAPNTDGPAAERELPVLDDRSQQLLVALTGLGQATAAALAVEAGMPYSTATPKLRKLNSLGLAESIKADNGQTVWQLTDAGRQHPAVGDADQADAGDQHDVSGPSEADAVPQPAADIAAQPTGDSTSGTPADAAAVDDGDPDETVTAEEPADPADAETDGGDTPDEPADTHDPADADTAAQTSDDAVARTESSDDAGHHPADEPMEPQPGDASVEAVSAAADEPDPTAASAGTNTTVGEDSPATGAKPKRTQANRRAPGSLDRTTLTILAAHPDEVFTVGRLSKLIDAAEAGTGVAKASPGAVVLAGQRLVGRSEAILASEKPVGFQFRATAVTAATVPTAAAPTVGGDAQNA</sequence>
<dbReference type="EMBL" id="JBHSIU010000116">
    <property type="protein sequence ID" value="MFC5007192.1"/>
    <property type="molecule type" value="Genomic_DNA"/>
</dbReference>
<evidence type="ECO:0000313" key="2">
    <source>
        <dbReference type="EMBL" id="MFC5007192.1"/>
    </source>
</evidence>
<organism evidence="2 3">
    <name type="scientific">Dactylosporangium cerinum</name>
    <dbReference type="NCBI Taxonomy" id="1434730"/>
    <lineage>
        <taxon>Bacteria</taxon>
        <taxon>Bacillati</taxon>
        <taxon>Actinomycetota</taxon>
        <taxon>Actinomycetes</taxon>
        <taxon>Micromonosporales</taxon>
        <taxon>Micromonosporaceae</taxon>
        <taxon>Dactylosporangium</taxon>
    </lineage>
</organism>
<gene>
    <name evidence="2" type="ORF">ACFPIJ_56475</name>
</gene>
<proteinExistence type="predicted"/>
<keyword evidence="3" id="KW-1185">Reference proteome</keyword>
<feature type="compositionally biased region" description="Low complexity" evidence="1">
    <location>
        <begin position="224"/>
        <end position="233"/>
    </location>
</feature>
<accession>A0ABV9WG03</accession>
<feature type="compositionally biased region" description="Low complexity" evidence="1">
    <location>
        <begin position="98"/>
        <end position="107"/>
    </location>
</feature>
<feature type="compositionally biased region" description="Basic and acidic residues" evidence="1">
    <location>
        <begin position="198"/>
        <end position="214"/>
    </location>
</feature>